<feature type="compositionally biased region" description="Basic and acidic residues" evidence="1">
    <location>
        <begin position="68"/>
        <end position="80"/>
    </location>
</feature>
<dbReference type="KEGG" id="psoj:PHYSODRAFT_348627"/>
<keyword evidence="3" id="KW-1185">Reference proteome</keyword>
<gene>
    <name evidence="2" type="ORF">PHYSODRAFT_348627</name>
</gene>
<reference evidence="2 3" key="1">
    <citation type="journal article" date="2006" name="Science">
        <title>Phytophthora genome sequences uncover evolutionary origins and mechanisms of pathogenesis.</title>
        <authorList>
            <person name="Tyler B.M."/>
            <person name="Tripathy S."/>
            <person name="Zhang X."/>
            <person name="Dehal P."/>
            <person name="Jiang R.H."/>
            <person name="Aerts A."/>
            <person name="Arredondo F.D."/>
            <person name="Baxter L."/>
            <person name="Bensasson D."/>
            <person name="Beynon J.L."/>
            <person name="Chapman J."/>
            <person name="Damasceno C.M."/>
            <person name="Dorrance A.E."/>
            <person name="Dou D."/>
            <person name="Dickerman A.W."/>
            <person name="Dubchak I.L."/>
            <person name="Garbelotto M."/>
            <person name="Gijzen M."/>
            <person name="Gordon S.G."/>
            <person name="Govers F."/>
            <person name="Grunwald N.J."/>
            <person name="Huang W."/>
            <person name="Ivors K.L."/>
            <person name="Jones R.W."/>
            <person name="Kamoun S."/>
            <person name="Krampis K."/>
            <person name="Lamour K.H."/>
            <person name="Lee M.K."/>
            <person name="McDonald W.H."/>
            <person name="Medina M."/>
            <person name="Meijer H.J."/>
            <person name="Nordberg E.K."/>
            <person name="Maclean D.J."/>
            <person name="Ospina-Giraldo M.D."/>
            <person name="Morris P.F."/>
            <person name="Phuntumart V."/>
            <person name="Putnam N.H."/>
            <person name="Rash S."/>
            <person name="Rose J.K."/>
            <person name="Sakihama Y."/>
            <person name="Salamov A.A."/>
            <person name="Savidor A."/>
            <person name="Scheuring C.F."/>
            <person name="Smith B.M."/>
            <person name="Sobral B.W."/>
            <person name="Terry A."/>
            <person name="Torto-Alalibo T.A."/>
            <person name="Win J."/>
            <person name="Xu Z."/>
            <person name="Zhang H."/>
            <person name="Grigoriev I.V."/>
            <person name="Rokhsar D.S."/>
            <person name="Boore J.L."/>
        </authorList>
    </citation>
    <scope>NUCLEOTIDE SEQUENCE [LARGE SCALE GENOMIC DNA]</scope>
    <source>
        <strain evidence="2 3">P6497</strain>
    </source>
</reference>
<name>G5AGQ9_PHYSP</name>
<feature type="compositionally biased region" description="Polar residues" evidence="1">
    <location>
        <begin position="51"/>
        <end position="66"/>
    </location>
</feature>
<sequence>MRVLHSLPFNSCGAFFKYFGLKSAAWQCKTKAQQGESETRNVWDIVEHEPTTLTQNPPNPASSRQAGHSRDSTALRDDHSPPPAQPAEHVISTRPSETCRSGSPSSAPPDSKLTHNTSRIVEVLRLQSGRVHEQHAGGSNSVSTSSCSGFQQSSSSPSSSPHSHGFSQVDSDAWLPAPPDLPENLDGLASFVERASAANARDMQWNQEELDYYSEILRESGRFKPEFSKSAVGSGHTTTSSSSHSRRTQSYTQGFHPVTSLPPPDHAKLDRRATGCTF</sequence>
<feature type="compositionally biased region" description="Basic and acidic residues" evidence="1">
    <location>
        <begin position="265"/>
        <end position="278"/>
    </location>
</feature>
<dbReference type="RefSeq" id="XP_009539260.1">
    <property type="nucleotide sequence ID" value="XM_009540965.1"/>
</dbReference>
<dbReference type="AlphaFoldDB" id="G5AGQ9"/>
<proteinExistence type="predicted"/>
<feature type="compositionally biased region" description="Low complexity" evidence="1">
    <location>
        <begin position="137"/>
        <end position="167"/>
    </location>
</feature>
<dbReference type="InParanoid" id="G5AGQ9"/>
<feature type="region of interest" description="Disordered" evidence="1">
    <location>
        <begin position="130"/>
        <end position="181"/>
    </location>
</feature>
<dbReference type="GeneID" id="20648992"/>
<accession>G5AGQ9</accession>
<evidence type="ECO:0000313" key="2">
    <source>
        <dbReference type="EMBL" id="EGZ05339.1"/>
    </source>
</evidence>
<dbReference type="EMBL" id="JH159167">
    <property type="protein sequence ID" value="EGZ05339.1"/>
    <property type="molecule type" value="Genomic_DNA"/>
</dbReference>
<evidence type="ECO:0000256" key="1">
    <source>
        <dbReference type="SAM" id="MobiDB-lite"/>
    </source>
</evidence>
<dbReference type="Proteomes" id="UP000002640">
    <property type="component" value="Unassembled WGS sequence"/>
</dbReference>
<feature type="region of interest" description="Disordered" evidence="1">
    <location>
        <begin position="226"/>
        <end position="278"/>
    </location>
</feature>
<feature type="compositionally biased region" description="Low complexity" evidence="1">
    <location>
        <begin position="233"/>
        <end position="253"/>
    </location>
</feature>
<feature type="region of interest" description="Disordered" evidence="1">
    <location>
        <begin position="49"/>
        <end position="116"/>
    </location>
</feature>
<evidence type="ECO:0000313" key="3">
    <source>
        <dbReference type="Proteomes" id="UP000002640"/>
    </source>
</evidence>
<feature type="compositionally biased region" description="Polar residues" evidence="1">
    <location>
        <begin position="93"/>
        <end position="105"/>
    </location>
</feature>
<organism evidence="2 3">
    <name type="scientific">Phytophthora sojae (strain P6497)</name>
    <name type="common">Soybean stem and root rot agent</name>
    <name type="synonym">Phytophthora megasperma f. sp. glycines</name>
    <dbReference type="NCBI Taxonomy" id="1094619"/>
    <lineage>
        <taxon>Eukaryota</taxon>
        <taxon>Sar</taxon>
        <taxon>Stramenopiles</taxon>
        <taxon>Oomycota</taxon>
        <taxon>Peronosporomycetes</taxon>
        <taxon>Peronosporales</taxon>
        <taxon>Peronosporaceae</taxon>
        <taxon>Phytophthora</taxon>
    </lineage>
</organism>
<protein>
    <submittedName>
        <fullName evidence="2">Uncharacterized protein</fullName>
    </submittedName>
</protein>